<dbReference type="Pfam" id="PF06094">
    <property type="entry name" value="GGACT"/>
    <property type="match status" value="1"/>
</dbReference>
<dbReference type="InterPro" id="IPR045038">
    <property type="entry name" value="AIG2-like"/>
</dbReference>
<name>A0A6A6SLP7_9PLEO</name>
<protein>
    <recommendedName>
        <fullName evidence="3">Putative gamma-glutamylcyclotransferase</fullName>
    </recommendedName>
</protein>
<dbReference type="PANTHER" id="PTHR31544:SF4">
    <property type="entry name" value="GAMMA-GLUTAMYLCYCLOTRANSFERASE-RELATED"/>
    <property type="match status" value="1"/>
</dbReference>
<dbReference type="PANTHER" id="PTHR31544">
    <property type="entry name" value="AIG2-LIKE PROTEIN D"/>
    <property type="match status" value="1"/>
</dbReference>
<evidence type="ECO:0000259" key="4">
    <source>
        <dbReference type="Pfam" id="PF06094"/>
    </source>
</evidence>
<dbReference type="Gene3D" id="3.10.490.10">
    <property type="entry name" value="Gamma-glutamyl cyclotransferase-like"/>
    <property type="match status" value="1"/>
</dbReference>
<reference evidence="5" key="1">
    <citation type="journal article" date="2020" name="Stud. Mycol.">
        <title>101 Dothideomycetes genomes: a test case for predicting lifestyles and emergence of pathogens.</title>
        <authorList>
            <person name="Haridas S."/>
            <person name="Albert R."/>
            <person name="Binder M."/>
            <person name="Bloem J."/>
            <person name="Labutti K."/>
            <person name="Salamov A."/>
            <person name="Andreopoulos B."/>
            <person name="Baker S."/>
            <person name="Barry K."/>
            <person name="Bills G."/>
            <person name="Bluhm B."/>
            <person name="Cannon C."/>
            <person name="Castanera R."/>
            <person name="Culley D."/>
            <person name="Daum C."/>
            <person name="Ezra D."/>
            <person name="Gonzalez J."/>
            <person name="Henrissat B."/>
            <person name="Kuo A."/>
            <person name="Liang C."/>
            <person name="Lipzen A."/>
            <person name="Lutzoni F."/>
            <person name="Magnuson J."/>
            <person name="Mondo S."/>
            <person name="Nolan M."/>
            <person name="Ohm R."/>
            <person name="Pangilinan J."/>
            <person name="Park H.-J."/>
            <person name="Ramirez L."/>
            <person name="Alfaro M."/>
            <person name="Sun H."/>
            <person name="Tritt A."/>
            <person name="Yoshinaga Y."/>
            <person name="Zwiers L.-H."/>
            <person name="Turgeon B."/>
            <person name="Goodwin S."/>
            <person name="Spatafora J."/>
            <person name="Crous P."/>
            <person name="Grigoriev I."/>
        </authorList>
    </citation>
    <scope>NUCLEOTIDE SEQUENCE</scope>
    <source>
        <strain evidence="5">CBS 122681</strain>
    </source>
</reference>
<keyword evidence="2" id="KW-0808">Transferase</keyword>
<dbReference type="InterPro" id="IPR013024">
    <property type="entry name" value="GGCT-like"/>
</dbReference>
<feature type="domain" description="Gamma-glutamylcyclotransferase AIG2-like" evidence="4">
    <location>
        <begin position="158"/>
        <end position="256"/>
    </location>
</feature>
<sequence length="274" mass="30043">MDYLGELNQQTLDALTELNGFEEDCSPNPAPTLRVSNKLHKQSQNPHNKSTYLVKLEGPLDNVRTVASVAGLASLPTIVSGEGNDGMAQFCRLDYTNVAKLEAWAAINCPVLHLTKIRISIEPKSNPLPVLGVEPTFPQHRSQSATTINAPVIYPVWYFFYGTLADPELLIRLFGSPVHSALPTLVPALIRDGSIKIWGDKYKALVDRPGGMVKGRACQVISQDQEEALRIYEGENYEVVSTSIVLNSEGNDGECVNGHTFRFVGPPEQLSVEN</sequence>
<dbReference type="SUPFAM" id="SSF110857">
    <property type="entry name" value="Gamma-glutamyl cyclotransferase-like"/>
    <property type="match status" value="1"/>
</dbReference>
<evidence type="ECO:0000313" key="5">
    <source>
        <dbReference type="EMBL" id="KAF2648825.1"/>
    </source>
</evidence>
<dbReference type="InterPro" id="IPR009288">
    <property type="entry name" value="AIG2-like_dom"/>
</dbReference>
<evidence type="ECO:0000256" key="2">
    <source>
        <dbReference type="ARBA" id="ARBA00022679"/>
    </source>
</evidence>
<keyword evidence="6" id="KW-1185">Reference proteome</keyword>
<dbReference type="Proteomes" id="UP000799324">
    <property type="component" value="Unassembled WGS sequence"/>
</dbReference>
<accession>A0A6A6SLP7</accession>
<dbReference type="InterPro" id="IPR036568">
    <property type="entry name" value="GGCT-like_sf"/>
</dbReference>
<gene>
    <name evidence="5" type="ORF">K491DRAFT_722217</name>
</gene>
<dbReference type="OrthoDB" id="3262926at2759"/>
<dbReference type="GO" id="GO:0016740">
    <property type="term" value="F:transferase activity"/>
    <property type="evidence" value="ECO:0007669"/>
    <property type="project" value="UniProtKB-KW"/>
</dbReference>
<dbReference type="AlphaFoldDB" id="A0A6A6SLP7"/>
<dbReference type="EMBL" id="MU004519">
    <property type="protein sequence ID" value="KAF2648825.1"/>
    <property type="molecule type" value="Genomic_DNA"/>
</dbReference>
<evidence type="ECO:0000256" key="1">
    <source>
        <dbReference type="ARBA" id="ARBA00008861"/>
    </source>
</evidence>
<organism evidence="5 6">
    <name type="scientific">Lophiostoma macrostomum CBS 122681</name>
    <dbReference type="NCBI Taxonomy" id="1314788"/>
    <lineage>
        <taxon>Eukaryota</taxon>
        <taxon>Fungi</taxon>
        <taxon>Dikarya</taxon>
        <taxon>Ascomycota</taxon>
        <taxon>Pezizomycotina</taxon>
        <taxon>Dothideomycetes</taxon>
        <taxon>Pleosporomycetidae</taxon>
        <taxon>Pleosporales</taxon>
        <taxon>Lophiostomataceae</taxon>
        <taxon>Lophiostoma</taxon>
    </lineage>
</organism>
<evidence type="ECO:0000256" key="3">
    <source>
        <dbReference type="ARBA" id="ARBA00030602"/>
    </source>
</evidence>
<dbReference type="CDD" id="cd06661">
    <property type="entry name" value="GGCT_like"/>
    <property type="match status" value="1"/>
</dbReference>
<evidence type="ECO:0000313" key="6">
    <source>
        <dbReference type="Proteomes" id="UP000799324"/>
    </source>
</evidence>
<proteinExistence type="inferred from homology"/>
<comment type="similarity">
    <text evidence="1">Belongs to the gamma-glutamylcyclotransferase family.</text>
</comment>